<gene>
    <name evidence="2" type="ORF">sL5_10270</name>
</gene>
<feature type="region of interest" description="Disordered" evidence="1">
    <location>
        <begin position="1"/>
        <end position="20"/>
    </location>
</feature>
<keyword evidence="3" id="KW-1185">Reference proteome</keyword>
<protein>
    <submittedName>
        <fullName evidence="2">Uncharacterized protein</fullName>
    </submittedName>
</protein>
<name>A0A8J3MMK5_9RICK</name>
<dbReference type="AlphaFoldDB" id="A0A8J3MMK5"/>
<accession>A0A8J3MMK5</accession>
<dbReference type="Proteomes" id="UP000637906">
    <property type="component" value="Unassembled WGS sequence"/>
</dbReference>
<evidence type="ECO:0000313" key="2">
    <source>
        <dbReference type="EMBL" id="GHM60034.1"/>
    </source>
</evidence>
<organism evidence="2 3">
    <name type="scientific">Candidatus Mesenet longicola</name>
    <dbReference type="NCBI Taxonomy" id="1892558"/>
    <lineage>
        <taxon>Bacteria</taxon>
        <taxon>Pseudomonadati</taxon>
        <taxon>Pseudomonadota</taxon>
        <taxon>Alphaproteobacteria</taxon>
        <taxon>Rickettsiales</taxon>
        <taxon>Anaplasmataceae</taxon>
        <taxon>Candidatus Mesenet</taxon>
    </lineage>
</organism>
<dbReference type="EMBL" id="BNGU01000061">
    <property type="protein sequence ID" value="GHM60034.1"/>
    <property type="molecule type" value="Genomic_DNA"/>
</dbReference>
<reference evidence="2 3" key="1">
    <citation type="journal article" date="2021" name="Microb. Ecol.">
        <title>Candidatus Mesenet longicola: Novel Endosymbionts of Brontispa longissima that Induce Cytoplasmic Incompatibility.</title>
        <authorList>
            <person name="Takano S."/>
            <person name="Gotoh Y."/>
            <person name="Hayashi T."/>
        </authorList>
    </citation>
    <scope>NUCLEOTIDE SEQUENCE [LARGE SCALE GENOMIC DNA]</scope>
    <source>
        <strain evidence="2">L5</strain>
    </source>
</reference>
<evidence type="ECO:0000313" key="3">
    <source>
        <dbReference type="Proteomes" id="UP000637906"/>
    </source>
</evidence>
<sequence>MDQAKTALSEQVNKLTQENSECNNERAILQRKIDSITSNIDHSGAGLVGKIKTIIEEKNKCQEERSVLEKSNLDLQNEVSSLKDLLLQGTFPTLSDELSLFYSAHELV</sequence>
<proteinExistence type="predicted"/>
<comment type="caution">
    <text evidence="2">The sequence shown here is derived from an EMBL/GenBank/DDBJ whole genome shotgun (WGS) entry which is preliminary data.</text>
</comment>
<evidence type="ECO:0000256" key="1">
    <source>
        <dbReference type="SAM" id="MobiDB-lite"/>
    </source>
</evidence>